<protein>
    <submittedName>
        <fullName evidence="4">NUDIX domain-containing protein</fullName>
    </submittedName>
</protein>
<dbReference type="CDD" id="cd02883">
    <property type="entry name" value="NUDIX_Hydrolase"/>
    <property type="match status" value="1"/>
</dbReference>
<dbReference type="GO" id="GO:0016787">
    <property type="term" value="F:hydrolase activity"/>
    <property type="evidence" value="ECO:0007669"/>
    <property type="project" value="UniProtKB-KW"/>
</dbReference>
<keyword evidence="1 2" id="KW-0378">Hydrolase</keyword>
<evidence type="ECO:0000313" key="4">
    <source>
        <dbReference type="EMBL" id="XCP98018.1"/>
    </source>
</evidence>
<dbReference type="InterPro" id="IPR000086">
    <property type="entry name" value="NUDIX_hydrolase_dom"/>
</dbReference>
<dbReference type="AlphaFoldDB" id="A0AAU8NM00"/>
<dbReference type="InterPro" id="IPR020084">
    <property type="entry name" value="NUDIX_hydrolase_CS"/>
</dbReference>
<feature type="domain" description="Nudix hydrolase" evidence="3">
    <location>
        <begin position="1"/>
        <end position="47"/>
    </location>
</feature>
<dbReference type="PROSITE" id="PS51462">
    <property type="entry name" value="NUDIX"/>
    <property type="match status" value="1"/>
</dbReference>
<gene>
    <name evidence="4" type="ORF">ABXS70_14355</name>
</gene>
<dbReference type="PROSITE" id="PS00893">
    <property type="entry name" value="NUDIX_BOX"/>
    <property type="match status" value="1"/>
</dbReference>
<evidence type="ECO:0000256" key="1">
    <source>
        <dbReference type="ARBA" id="ARBA00022801"/>
    </source>
</evidence>
<reference evidence="4" key="1">
    <citation type="submission" date="2024-05" db="EMBL/GenBank/DDBJ databases">
        <title>Draft genome assemblies of 36 bacteria isolated from hibernating arctic ground squirrels.</title>
        <authorList>
            <person name="McKee H."/>
            <person name="Mullen L."/>
            <person name="Drown D.M."/>
            <person name="Duddleston K.N."/>
        </authorList>
    </citation>
    <scope>NUCLEOTIDE SEQUENCE</scope>
    <source>
        <strain evidence="4">AN1007</strain>
    </source>
</reference>
<dbReference type="Gene3D" id="3.90.79.10">
    <property type="entry name" value="Nucleoside Triphosphate Pyrophosphohydrolase"/>
    <property type="match status" value="1"/>
</dbReference>
<dbReference type="SUPFAM" id="SSF55811">
    <property type="entry name" value="Nudix"/>
    <property type="match status" value="1"/>
</dbReference>
<name>A0AAU8NM00_9BACL</name>
<proteinExistence type="inferred from homology"/>
<sequence>MESKEWEIPGGMIDEGESCRECAVRELFEETNQKAERICTERKLKHG</sequence>
<accession>A0AAU8NM00</accession>
<dbReference type="Pfam" id="PF00293">
    <property type="entry name" value="NUDIX"/>
    <property type="match status" value="1"/>
</dbReference>
<dbReference type="EMBL" id="CP159992">
    <property type="protein sequence ID" value="XCP98018.1"/>
    <property type="molecule type" value="Genomic_DNA"/>
</dbReference>
<dbReference type="PRINTS" id="PR00502">
    <property type="entry name" value="NUDIXFAMILY"/>
</dbReference>
<evidence type="ECO:0000256" key="2">
    <source>
        <dbReference type="RuleBase" id="RU003476"/>
    </source>
</evidence>
<evidence type="ECO:0000259" key="3">
    <source>
        <dbReference type="PROSITE" id="PS51462"/>
    </source>
</evidence>
<organism evidence="4">
    <name type="scientific">Paenibacillus sp. AN1007</name>
    <dbReference type="NCBI Taxonomy" id="3151385"/>
    <lineage>
        <taxon>Bacteria</taxon>
        <taxon>Bacillati</taxon>
        <taxon>Bacillota</taxon>
        <taxon>Bacilli</taxon>
        <taxon>Bacillales</taxon>
        <taxon>Paenibacillaceae</taxon>
        <taxon>Paenibacillus</taxon>
    </lineage>
</organism>
<comment type="similarity">
    <text evidence="2">Belongs to the Nudix hydrolase family.</text>
</comment>
<dbReference type="InterPro" id="IPR020476">
    <property type="entry name" value="Nudix_hydrolase"/>
</dbReference>
<dbReference type="InterPro" id="IPR015797">
    <property type="entry name" value="NUDIX_hydrolase-like_dom_sf"/>
</dbReference>
<dbReference type="RefSeq" id="WP_366296656.1">
    <property type="nucleotide sequence ID" value="NZ_CP159992.1"/>
</dbReference>